<gene>
    <name evidence="2" type="ORF">EF096_08535</name>
</gene>
<evidence type="ECO:0000313" key="2">
    <source>
        <dbReference type="EMBL" id="ROZ85279.1"/>
    </source>
</evidence>
<evidence type="ECO:0000313" key="3">
    <source>
        <dbReference type="Proteomes" id="UP000275199"/>
    </source>
</evidence>
<reference evidence="2 3" key="1">
    <citation type="submission" date="2018-11" db="EMBL/GenBank/DDBJ databases">
        <authorList>
            <person name="Jang G.I."/>
            <person name="Hwang C.Y."/>
        </authorList>
    </citation>
    <scope>NUCLEOTIDE SEQUENCE [LARGE SCALE GENOMIC DNA]</scope>
    <source>
        <strain evidence="2 3">SSM26</strain>
    </source>
</reference>
<keyword evidence="3" id="KW-1185">Reference proteome</keyword>
<proteinExistence type="predicted"/>
<evidence type="ECO:0000259" key="1">
    <source>
        <dbReference type="Pfam" id="PF09722"/>
    </source>
</evidence>
<comment type="caution">
    <text evidence="2">The sequence shown here is derived from an EMBL/GenBank/DDBJ whole genome shotgun (WGS) entry which is preliminary data.</text>
</comment>
<dbReference type="InterPro" id="IPR024467">
    <property type="entry name" value="Xre/MbcA/ParS-like_toxin-bd"/>
</dbReference>
<protein>
    <submittedName>
        <fullName evidence="2">DUF2384 domain-containing protein</fullName>
    </submittedName>
</protein>
<organism evidence="2 3">
    <name type="scientific">Pseudomonas neustonica</name>
    <dbReference type="NCBI Taxonomy" id="2487346"/>
    <lineage>
        <taxon>Bacteria</taxon>
        <taxon>Pseudomonadati</taxon>
        <taxon>Pseudomonadota</taxon>
        <taxon>Gammaproteobacteria</taxon>
        <taxon>Pseudomonadales</taxon>
        <taxon>Pseudomonadaceae</taxon>
        <taxon>Pseudomonas</taxon>
    </lineage>
</organism>
<feature type="domain" description="Antitoxin Xre/MbcA/ParS-like toxin-binding" evidence="1">
    <location>
        <begin position="77"/>
        <end position="131"/>
    </location>
</feature>
<dbReference type="EMBL" id="RKKU01000008">
    <property type="protein sequence ID" value="ROZ85279.1"/>
    <property type="molecule type" value="Genomic_DNA"/>
</dbReference>
<sequence>MLPATATDTGKNTAATGLRAAVAILDKWGASGEQGQAILRVSHSTYARAKRKDGIKSISLDRDQLSRVSFVLNIHAALRMIFDNPENLYGFMRMPNDNAFFFGRSPLEVMGEGDIIAVYETFRRIDALRGGQW</sequence>
<name>A0ABX9XLB1_9PSED</name>
<dbReference type="Pfam" id="PF09722">
    <property type="entry name" value="Xre_MbcA_ParS_C"/>
    <property type="match status" value="1"/>
</dbReference>
<accession>A0ABX9XLB1</accession>
<dbReference type="RefSeq" id="WP_123889211.1">
    <property type="nucleotide sequence ID" value="NZ_JBPYCX010000015.1"/>
</dbReference>
<dbReference type="Proteomes" id="UP000275199">
    <property type="component" value="Unassembled WGS sequence"/>
</dbReference>